<dbReference type="PANTHER" id="PTHR21596:SF3">
    <property type="entry name" value="FACTOR OF DNA METHYLATION 1-RELATED"/>
    <property type="match status" value="1"/>
</dbReference>
<comment type="caution">
    <text evidence="4">The sequence shown here is derived from an EMBL/GenBank/DDBJ whole genome shotgun (WGS) entry which is preliminary data.</text>
</comment>
<dbReference type="PANTHER" id="PTHR21596">
    <property type="entry name" value="RIBONUCLEASE P SUBUNIT P38"/>
    <property type="match status" value="1"/>
</dbReference>
<keyword evidence="5" id="KW-1185">Reference proteome</keyword>
<dbReference type="InterPro" id="IPR045177">
    <property type="entry name" value="FDM1-5/IDN2"/>
</dbReference>
<gene>
    <name evidence="4" type="ORF">V6N12_001190</name>
</gene>
<feature type="domain" description="Factor of DNA methylation 1-5/IDN2" evidence="3">
    <location>
        <begin position="177"/>
        <end position="243"/>
    </location>
</feature>
<dbReference type="InterPro" id="IPR005379">
    <property type="entry name" value="FDM1-5/IDN2_XH"/>
</dbReference>
<sequence length="424" mass="46899">MGDEQPLSNAGKWKRTASRKTYTRTPYSGKTKPRTAAHSTAPASSNPANVEHSTLDESPVINKMDLLSVCWVMDQMQSITAQNKKLLATNAAQAKDLEKLNSTCKMKCIEIDTMKALLVDKVKVESRATNAERQAKIAQQALTLAARTFPSVIQLEEQLSQNQALALELCSLWQLKIDEDDESLKEMRDEWGDVIYKAVTDALLEIEEYNPGRAYLVPELWNFEEDRKASLQEAIEHLMLNLEQGTLEVNTCTSEVAGPLGGPTGSFMDQMQSITAQNKKLLATYAAQAKDLEKLSSTRKMNCIEIDTMKALLVEKVKIESGATNAEQEQLTLACRTCLSLRRSLDITGNIEDGGYMPPNEHTRFSSITKPGISAHSLVPASSIPGSPNGFFNNSEFGITCDKDSNVTKRAYSIMSCVLPRFVY</sequence>
<feature type="compositionally biased region" description="Polar residues" evidence="2">
    <location>
        <begin position="37"/>
        <end position="52"/>
    </location>
</feature>
<evidence type="ECO:0000259" key="3">
    <source>
        <dbReference type="Pfam" id="PF03469"/>
    </source>
</evidence>
<evidence type="ECO:0000313" key="4">
    <source>
        <dbReference type="EMBL" id="KAK8515026.1"/>
    </source>
</evidence>
<evidence type="ECO:0000313" key="5">
    <source>
        <dbReference type="Proteomes" id="UP001472677"/>
    </source>
</evidence>
<evidence type="ECO:0000256" key="2">
    <source>
        <dbReference type="SAM" id="MobiDB-lite"/>
    </source>
</evidence>
<dbReference type="Proteomes" id="UP001472677">
    <property type="component" value="Unassembled WGS sequence"/>
</dbReference>
<dbReference type="Pfam" id="PF03469">
    <property type="entry name" value="XH"/>
    <property type="match status" value="1"/>
</dbReference>
<protein>
    <recommendedName>
        <fullName evidence="3">Factor of DNA methylation 1-5/IDN2 domain-containing protein</fullName>
    </recommendedName>
</protein>
<name>A0ABR2C6X7_9ROSI</name>
<reference evidence="4 5" key="1">
    <citation type="journal article" date="2024" name="G3 (Bethesda)">
        <title>Genome assembly of Hibiscus sabdariffa L. provides insights into metabolisms of medicinal natural products.</title>
        <authorList>
            <person name="Kim T."/>
        </authorList>
    </citation>
    <scope>NUCLEOTIDE SEQUENCE [LARGE SCALE GENOMIC DNA]</scope>
    <source>
        <strain evidence="4">TK-2024</strain>
        <tissue evidence="4">Old leaves</tissue>
    </source>
</reference>
<accession>A0ABR2C6X7</accession>
<feature type="compositionally biased region" description="Basic residues" evidence="2">
    <location>
        <begin position="12"/>
        <end position="22"/>
    </location>
</feature>
<evidence type="ECO:0000256" key="1">
    <source>
        <dbReference type="SAM" id="Coils"/>
    </source>
</evidence>
<organism evidence="4 5">
    <name type="scientific">Hibiscus sabdariffa</name>
    <name type="common">roselle</name>
    <dbReference type="NCBI Taxonomy" id="183260"/>
    <lineage>
        <taxon>Eukaryota</taxon>
        <taxon>Viridiplantae</taxon>
        <taxon>Streptophyta</taxon>
        <taxon>Embryophyta</taxon>
        <taxon>Tracheophyta</taxon>
        <taxon>Spermatophyta</taxon>
        <taxon>Magnoliopsida</taxon>
        <taxon>eudicotyledons</taxon>
        <taxon>Gunneridae</taxon>
        <taxon>Pentapetalae</taxon>
        <taxon>rosids</taxon>
        <taxon>malvids</taxon>
        <taxon>Malvales</taxon>
        <taxon>Malvaceae</taxon>
        <taxon>Malvoideae</taxon>
        <taxon>Hibiscus</taxon>
    </lineage>
</organism>
<feature type="region of interest" description="Disordered" evidence="2">
    <location>
        <begin position="1"/>
        <end position="55"/>
    </location>
</feature>
<dbReference type="EMBL" id="JBBPBM010000065">
    <property type="protein sequence ID" value="KAK8515026.1"/>
    <property type="molecule type" value="Genomic_DNA"/>
</dbReference>
<proteinExistence type="predicted"/>
<feature type="coiled-coil region" evidence="1">
    <location>
        <begin position="114"/>
        <end position="141"/>
    </location>
</feature>
<keyword evidence="1" id="KW-0175">Coiled coil</keyword>